<name>A0A938XQ20_9FIRM</name>
<keyword evidence="2" id="KW-1185">Reference proteome</keyword>
<dbReference type="PANTHER" id="PTHR43342">
    <property type="entry name" value="NADH-QUINONE OXIDOREDUCTASE, E SUBUNIT"/>
    <property type="match status" value="1"/>
</dbReference>
<dbReference type="CDD" id="cd03064">
    <property type="entry name" value="TRX_Fd_NuoE"/>
    <property type="match status" value="1"/>
</dbReference>
<dbReference type="Pfam" id="PF01257">
    <property type="entry name" value="2Fe-2S_thioredx"/>
    <property type="match status" value="1"/>
</dbReference>
<evidence type="ECO:0000313" key="1">
    <source>
        <dbReference type="EMBL" id="MBM7557262.1"/>
    </source>
</evidence>
<dbReference type="InterPro" id="IPR028431">
    <property type="entry name" value="NADP_DH_HndA-like"/>
</dbReference>
<dbReference type="AlphaFoldDB" id="A0A938XQ20"/>
<comment type="caution">
    <text evidence="1">The sequence shown here is derived from an EMBL/GenBank/DDBJ whole genome shotgun (WGS) entry which is preliminary data.</text>
</comment>
<reference evidence="1" key="1">
    <citation type="submission" date="2021-01" db="EMBL/GenBank/DDBJ databases">
        <title>Genomic Encyclopedia of Type Strains, Phase IV (KMG-IV): sequencing the most valuable type-strain genomes for metagenomic binning, comparative biology and taxonomic classification.</title>
        <authorList>
            <person name="Goeker M."/>
        </authorList>
    </citation>
    <scope>NUCLEOTIDE SEQUENCE</scope>
    <source>
        <strain evidence="1">DSM 23230</strain>
    </source>
</reference>
<sequence>MKVKVCIGTPCHLMGAQNLVSALEKYKSKHEVELKIEAVNCLDNCNQAPAVEVAGEVYAPATPQELIEIVKSKQSSKK</sequence>
<dbReference type="EMBL" id="JAFBDQ010000010">
    <property type="protein sequence ID" value="MBM7557262.1"/>
    <property type="molecule type" value="Genomic_DNA"/>
</dbReference>
<accession>A0A938XQ20</accession>
<dbReference type="Proteomes" id="UP000774000">
    <property type="component" value="Unassembled WGS sequence"/>
</dbReference>
<dbReference type="Gene3D" id="3.40.30.10">
    <property type="entry name" value="Glutaredoxin"/>
    <property type="match status" value="1"/>
</dbReference>
<dbReference type="RefSeq" id="WP_204702011.1">
    <property type="nucleotide sequence ID" value="NZ_JAFBDQ010000010.1"/>
</dbReference>
<dbReference type="InterPro" id="IPR036249">
    <property type="entry name" value="Thioredoxin-like_sf"/>
</dbReference>
<dbReference type="InterPro" id="IPR042128">
    <property type="entry name" value="NuoE_dom"/>
</dbReference>
<proteinExistence type="predicted"/>
<protein>
    <submittedName>
        <fullName evidence="1">NADH-quinone oxidoreductase subunit E</fullName>
    </submittedName>
</protein>
<dbReference type="PANTHER" id="PTHR43342:SF1">
    <property type="entry name" value="BIFURCATING [FEFE] HYDROGENASE GAMMA SUBUNIT"/>
    <property type="match status" value="1"/>
</dbReference>
<organism evidence="1 2">
    <name type="scientific">Halanaerobacter jeridensis</name>
    <dbReference type="NCBI Taxonomy" id="706427"/>
    <lineage>
        <taxon>Bacteria</taxon>
        <taxon>Bacillati</taxon>
        <taxon>Bacillota</taxon>
        <taxon>Clostridia</taxon>
        <taxon>Halanaerobiales</taxon>
        <taxon>Halobacteroidaceae</taxon>
        <taxon>Halanaerobacter</taxon>
    </lineage>
</organism>
<gene>
    <name evidence="1" type="ORF">JOC47_002117</name>
</gene>
<dbReference type="SUPFAM" id="SSF52833">
    <property type="entry name" value="Thioredoxin-like"/>
    <property type="match status" value="1"/>
</dbReference>
<evidence type="ECO:0000313" key="2">
    <source>
        <dbReference type="Proteomes" id="UP000774000"/>
    </source>
</evidence>